<name>A0ABY7RT05_9FLAO</name>
<protein>
    <submittedName>
        <fullName evidence="1">Uncharacterized protein</fullName>
    </submittedName>
</protein>
<gene>
    <name evidence="1" type="ORF">MUN68_009140</name>
</gene>
<reference evidence="1 2" key="1">
    <citation type="submission" date="2023-01" db="EMBL/GenBank/DDBJ databases">
        <title>Psychroserpens ponticola sp. nov., isolated from seawater.</title>
        <authorList>
            <person name="Kristyanto S."/>
            <person name="Jung J."/>
            <person name="Kim J.M."/>
            <person name="Jeon C.O."/>
        </authorList>
    </citation>
    <scope>NUCLEOTIDE SEQUENCE [LARGE SCALE GENOMIC DNA]</scope>
    <source>
        <strain evidence="1 2">MSW6</strain>
    </source>
</reference>
<dbReference type="RefSeq" id="WP_249997548.1">
    <property type="nucleotide sequence ID" value="NZ_CP116221.1"/>
</dbReference>
<proteinExistence type="predicted"/>
<dbReference type="EMBL" id="CP116221">
    <property type="protein sequence ID" value="WCO00239.1"/>
    <property type="molecule type" value="Genomic_DNA"/>
</dbReference>
<keyword evidence="2" id="KW-1185">Reference proteome</keyword>
<evidence type="ECO:0000313" key="2">
    <source>
        <dbReference type="Proteomes" id="UP001202717"/>
    </source>
</evidence>
<evidence type="ECO:0000313" key="1">
    <source>
        <dbReference type="EMBL" id="WCO00239.1"/>
    </source>
</evidence>
<accession>A0ABY7RT05</accession>
<sequence>MKEPIILDNELDFEYNMYEPSIFLKYKGKLFTGTVILENGKSYIEYTNGNQDGRSVDYYDNGQIAEDYLMKNGSLINGKNWYSDGQIKYNSKTDTKWDKDGVVTRNNHSWYYKNGKVRYSNNSNGKRMYYSSKGKLAFKVISSNDKPYNINSITYYHNVLIESYKDFLEHIYLDAQYNCSFRDIAYHYVIGWIRKLYHLGFKKESITLIETIVSDSKEILNKKPDFKNKSTEKNKIHNLPILIKILKQEELDKRNDPENENTLSRIIF</sequence>
<dbReference type="Proteomes" id="UP001202717">
    <property type="component" value="Chromosome"/>
</dbReference>
<organism evidence="1 2">
    <name type="scientific">Psychroserpens ponticola</name>
    <dbReference type="NCBI Taxonomy" id="2932268"/>
    <lineage>
        <taxon>Bacteria</taxon>
        <taxon>Pseudomonadati</taxon>
        <taxon>Bacteroidota</taxon>
        <taxon>Flavobacteriia</taxon>
        <taxon>Flavobacteriales</taxon>
        <taxon>Flavobacteriaceae</taxon>
        <taxon>Psychroserpens</taxon>
    </lineage>
</organism>